<accession>A0AAD9UNH5</accession>
<evidence type="ECO:0000313" key="2">
    <source>
        <dbReference type="EMBL" id="KAK2196028.1"/>
    </source>
</evidence>
<dbReference type="Proteomes" id="UP001214638">
    <property type="component" value="Unassembled WGS sequence"/>
</dbReference>
<sequence>MYSQIFTIFIALFNAFINVQAHCPSNAGCKDPVATRDTAENEKFKDETILNITPLDYSCQNGIESGINGLRENFLMLEMNYMREHKFMMDKNSNADYLQLDDASKDPTLTEPGKYLKINGIRTILSIAEYKNGAEKLRNVLKVKNMEKCGHYYFPRDFTTDAYWKFLSDDEDDLNFS</sequence>
<evidence type="ECO:0000313" key="3">
    <source>
        <dbReference type="Proteomes" id="UP001214638"/>
    </source>
</evidence>
<reference evidence="2" key="1">
    <citation type="journal article" date="2023" name="Nat. Microbiol.">
        <title>Babesia duncani multi-omics identifies virulence factors and drug targets.</title>
        <authorList>
            <person name="Singh P."/>
            <person name="Lonardi S."/>
            <person name="Liang Q."/>
            <person name="Vydyam P."/>
            <person name="Khabirova E."/>
            <person name="Fang T."/>
            <person name="Gihaz S."/>
            <person name="Thekkiniath J."/>
            <person name="Munshi M."/>
            <person name="Abel S."/>
            <person name="Ciampossin L."/>
            <person name="Batugedara G."/>
            <person name="Gupta M."/>
            <person name="Lu X.M."/>
            <person name="Lenz T."/>
            <person name="Chakravarty S."/>
            <person name="Cornillot E."/>
            <person name="Hu Y."/>
            <person name="Ma W."/>
            <person name="Gonzalez L.M."/>
            <person name="Sanchez S."/>
            <person name="Estrada K."/>
            <person name="Sanchez-Flores A."/>
            <person name="Montero E."/>
            <person name="Harb O.S."/>
            <person name="Le Roch K.G."/>
            <person name="Mamoun C.B."/>
        </authorList>
    </citation>
    <scope>NUCLEOTIDE SEQUENCE</scope>
    <source>
        <strain evidence="2">WA1</strain>
    </source>
</reference>
<dbReference type="AlphaFoldDB" id="A0AAD9UNH5"/>
<feature type="signal peptide" evidence="1">
    <location>
        <begin position="1"/>
        <end position="21"/>
    </location>
</feature>
<keyword evidence="1" id="KW-0732">Signal</keyword>
<name>A0AAD9UNH5_9APIC</name>
<feature type="chain" id="PRO_5042079179" evidence="1">
    <location>
        <begin position="22"/>
        <end position="177"/>
    </location>
</feature>
<organism evidence="2 3">
    <name type="scientific">Babesia duncani</name>
    <dbReference type="NCBI Taxonomy" id="323732"/>
    <lineage>
        <taxon>Eukaryota</taxon>
        <taxon>Sar</taxon>
        <taxon>Alveolata</taxon>
        <taxon>Apicomplexa</taxon>
        <taxon>Aconoidasida</taxon>
        <taxon>Piroplasmida</taxon>
        <taxon>Babesiidae</taxon>
        <taxon>Babesia</taxon>
    </lineage>
</organism>
<gene>
    <name evidence="2" type="ORF">BdWA1_002626</name>
</gene>
<dbReference type="EMBL" id="JALLKP010000003">
    <property type="protein sequence ID" value="KAK2196028.1"/>
    <property type="molecule type" value="Genomic_DNA"/>
</dbReference>
<protein>
    <submittedName>
        <fullName evidence="2">Uncharacterized protein</fullName>
    </submittedName>
</protein>
<dbReference type="KEGG" id="bdw:94336923"/>
<dbReference type="GeneID" id="94336923"/>
<proteinExistence type="predicted"/>
<dbReference type="RefSeq" id="XP_067802870.1">
    <property type="nucleotide sequence ID" value="XM_067947648.1"/>
</dbReference>
<comment type="caution">
    <text evidence="2">The sequence shown here is derived from an EMBL/GenBank/DDBJ whole genome shotgun (WGS) entry which is preliminary data.</text>
</comment>
<evidence type="ECO:0000256" key="1">
    <source>
        <dbReference type="SAM" id="SignalP"/>
    </source>
</evidence>
<keyword evidence="3" id="KW-1185">Reference proteome</keyword>